<reference evidence="1 2" key="1">
    <citation type="journal article" date="2013" name="Mar. Genomics">
        <title>Expression of sulfatases in Rhodopirellula baltica and the diversity of sulfatases in the genus Rhodopirellula.</title>
        <authorList>
            <person name="Wegner C.E."/>
            <person name="Richter-Heitmann T."/>
            <person name="Klindworth A."/>
            <person name="Klockow C."/>
            <person name="Richter M."/>
            <person name="Achstetter T."/>
            <person name="Glockner F.O."/>
            <person name="Harder J."/>
        </authorList>
    </citation>
    <scope>NUCLEOTIDE SEQUENCE [LARGE SCALE GENOMIC DNA]</scope>
    <source>
        <strain evidence="1 2">SWK14</strain>
    </source>
</reference>
<evidence type="ECO:0000313" key="1">
    <source>
        <dbReference type="EMBL" id="ELP33099.1"/>
    </source>
</evidence>
<evidence type="ECO:0000313" key="2">
    <source>
        <dbReference type="Proteomes" id="UP000010959"/>
    </source>
</evidence>
<protein>
    <submittedName>
        <fullName evidence="1">Uncharacterized protein</fullName>
    </submittedName>
</protein>
<sequence>MARLATCVGGDRSIQWFPSEQLAPKFITTNESLVRQDWKESPGTYSSPVRRWMCCLGAILDERIAHGLS</sequence>
<dbReference type="Proteomes" id="UP000010959">
    <property type="component" value="Unassembled WGS sequence"/>
</dbReference>
<proteinExistence type="predicted"/>
<dbReference type="EMBL" id="AMWG01000075">
    <property type="protein sequence ID" value="ELP33099.1"/>
    <property type="molecule type" value="Genomic_DNA"/>
</dbReference>
<name>L7CFS9_RHOBT</name>
<dbReference type="PATRIC" id="fig|993516.3.peg.3135"/>
<organism evidence="1 2">
    <name type="scientific">Rhodopirellula baltica SWK14</name>
    <dbReference type="NCBI Taxonomy" id="993516"/>
    <lineage>
        <taxon>Bacteria</taxon>
        <taxon>Pseudomonadati</taxon>
        <taxon>Planctomycetota</taxon>
        <taxon>Planctomycetia</taxon>
        <taxon>Pirellulales</taxon>
        <taxon>Pirellulaceae</taxon>
        <taxon>Rhodopirellula</taxon>
    </lineage>
</organism>
<accession>L7CFS9</accession>
<comment type="caution">
    <text evidence="1">The sequence shown here is derived from an EMBL/GenBank/DDBJ whole genome shotgun (WGS) entry which is preliminary data.</text>
</comment>
<dbReference type="AlphaFoldDB" id="L7CFS9"/>
<gene>
    <name evidence="1" type="ORF">RBSWK_02945</name>
</gene>